<accession>A0A2K3N1S5</accession>
<name>A0A2K3N1S5_TRIPR</name>
<reference evidence="1 2" key="2">
    <citation type="journal article" date="2017" name="Front. Plant Sci.">
        <title>Gene Classification and Mining of Molecular Markers Useful in Red Clover (Trifolium pratense) Breeding.</title>
        <authorList>
            <person name="Istvanek J."/>
            <person name="Dluhosova J."/>
            <person name="Dluhos P."/>
            <person name="Patkova L."/>
            <person name="Nedelnik J."/>
            <person name="Repkova J."/>
        </authorList>
    </citation>
    <scope>NUCLEOTIDE SEQUENCE [LARGE SCALE GENOMIC DNA]</scope>
    <source>
        <strain evidence="2">cv. Tatra</strain>
        <tissue evidence="1">Young leaves</tissue>
    </source>
</reference>
<evidence type="ECO:0000313" key="2">
    <source>
        <dbReference type="Proteomes" id="UP000236291"/>
    </source>
</evidence>
<organism evidence="1 2">
    <name type="scientific">Trifolium pratense</name>
    <name type="common">Red clover</name>
    <dbReference type="NCBI Taxonomy" id="57577"/>
    <lineage>
        <taxon>Eukaryota</taxon>
        <taxon>Viridiplantae</taxon>
        <taxon>Streptophyta</taxon>
        <taxon>Embryophyta</taxon>
        <taxon>Tracheophyta</taxon>
        <taxon>Spermatophyta</taxon>
        <taxon>Magnoliopsida</taxon>
        <taxon>eudicotyledons</taxon>
        <taxon>Gunneridae</taxon>
        <taxon>Pentapetalae</taxon>
        <taxon>rosids</taxon>
        <taxon>fabids</taxon>
        <taxon>Fabales</taxon>
        <taxon>Fabaceae</taxon>
        <taxon>Papilionoideae</taxon>
        <taxon>50 kb inversion clade</taxon>
        <taxon>NPAAA clade</taxon>
        <taxon>Hologalegina</taxon>
        <taxon>IRL clade</taxon>
        <taxon>Trifolieae</taxon>
        <taxon>Trifolium</taxon>
    </lineage>
</organism>
<gene>
    <name evidence="1" type="ORF">L195_g020156</name>
</gene>
<evidence type="ECO:0000313" key="1">
    <source>
        <dbReference type="EMBL" id="PNX96939.1"/>
    </source>
</evidence>
<sequence>MPRQEPTMGSKRYRFIRGYSSCMAVVVTSVKTDERGCFLANLGSEIRDFQDLHTHWNWMRDFTGSLERISTISSNGRVGSGGDDGGFRVPVKEDDGGVRVPLEEEFKHRFLVEVVSSISEFDEAASFGSPMSLLGAIPLCLWLVTSLHLLFN</sequence>
<protein>
    <submittedName>
        <fullName evidence="1">Uncharacterized protein</fullName>
    </submittedName>
</protein>
<comment type="caution">
    <text evidence="1">The sequence shown here is derived from an EMBL/GenBank/DDBJ whole genome shotgun (WGS) entry which is preliminary data.</text>
</comment>
<dbReference type="Proteomes" id="UP000236291">
    <property type="component" value="Unassembled WGS sequence"/>
</dbReference>
<dbReference type="EMBL" id="ASHM01015024">
    <property type="protein sequence ID" value="PNX96939.1"/>
    <property type="molecule type" value="Genomic_DNA"/>
</dbReference>
<proteinExistence type="predicted"/>
<dbReference type="AlphaFoldDB" id="A0A2K3N1S5"/>
<reference evidence="1 2" key="1">
    <citation type="journal article" date="2014" name="Am. J. Bot.">
        <title>Genome assembly and annotation for red clover (Trifolium pratense; Fabaceae).</title>
        <authorList>
            <person name="Istvanek J."/>
            <person name="Jaros M."/>
            <person name="Krenek A."/>
            <person name="Repkova J."/>
        </authorList>
    </citation>
    <scope>NUCLEOTIDE SEQUENCE [LARGE SCALE GENOMIC DNA]</scope>
    <source>
        <strain evidence="2">cv. Tatra</strain>
        <tissue evidence="1">Young leaves</tissue>
    </source>
</reference>